<keyword evidence="1" id="KW-0472">Membrane</keyword>
<feature type="domain" description="Plastocyanin-like" evidence="2">
    <location>
        <begin position="62"/>
        <end position="204"/>
    </location>
</feature>
<proteinExistence type="predicted"/>
<dbReference type="GO" id="GO:0016491">
    <property type="term" value="F:oxidoreductase activity"/>
    <property type="evidence" value="ECO:0007669"/>
    <property type="project" value="TreeGrafter"/>
</dbReference>
<gene>
    <name evidence="3" type="ORF">Pyn_35005</name>
</gene>
<keyword evidence="1" id="KW-1133">Transmembrane helix</keyword>
<dbReference type="STRING" id="2094558.A0A314US88"/>
<dbReference type="Gene3D" id="2.60.40.420">
    <property type="entry name" value="Cupredoxins - blue copper proteins"/>
    <property type="match status" value="1"/>
</dbReference>
<dbReference type="InterPro" id="IPR008972">
    <property type="entry name" value="Cupredoxin"/>
</dbReference>
<feature type="transmembrane region" description="Helical" evidence="1">
    <location>
        <begin position="25"/>
        <end position="45"/>
    </location>
</feature>
<comment type="caution">
    <text evidence="3">The sequence shown here is derived from an EMBL/GenBank/DDBJ whole genome shotgun (WGS) entry which is preliminary data.</text>
</comment>
<dbReference type="EMBL" id="PJQY01003189">
    <property type="protein sequence ID" value="PQM39512.1"/>
    <property type="molecule type" value="Genomic_DNA"/>
</dbReference>
<organism evidence="3 4">
    <name type="scientific">Prunus yedoensis var. nudiflora</name>
    <dbReference type="NCBI Taxonomy" id="2094558"/>
    <lineage>
        <taxon>Eukaryota</taxon>
        <taxon>Viridiplantae</taxon>
        <taxon>Streptophyta</taxon>
        <taxon>Embryophyta</taxon>
        <taxon>Tracheophyta</taxon>
        <taxon>Spermatophyta</taxon>
        <taxon>Magnoliopsida</taxon>
        <taxon>eudicotyledons</taxon>
        <taxon>Gunneridae</taxon>
        <taxon>Pentapetalae</taxon>
        <taxon>rosids</taxon>
        <taxon>fabids</taxon>
        <taxon>Rosales</taxon>
        <taxon>Rosaceae</taxon>
        <taxon>Amygdaloideae</taxon>
        <taxon>Amygdaleae</taxon>
        <taxon>Prunus</taxon>
    </lineage>
</organism>
<evidence type="ECO:0000256" key="1">
    <source>
        <dbReference type="SAM" id="Phobius"/>
    </source>
</evidence>
<dbReference type="OrthoDB" id="1734758at2759"/>
<dbReference type="AlphaFoldDB" id="A0A314US88"/>
<evidence type="ECO:0000313" key="3">
    <source>
        <dbReference type="EMBL" id="PQM39512.1"/>
    </source>
</evidence>
<protein>
    <submittedName>
        <fullName evidence="3">Laccase-11-like</fullName>
    </submittedName>
</protein>
<dbReference type="Pfam" id="PF00394">
    <property type="entry name" value="Cu-oxidase"/>
    <property type="match status" value="1"/>
</dbReference>
<dbReference type="InterPro" id="IPR045087">
    <property type="entry name" value="Cu-oxidase_fam"/>
</dbReference>
<name>A0A314US88_PRUYE</name>
<dbReference type="Proteomes" id="UP000250321">
    <property type="component" value="Unassembled WGS sequence"/>
</dbReference>
<dbReference type="PANTHER" id="PTHR11709:SF452">
    <property type="entry name" value="LACCASE-2"/>
    <property type="match status" value="1"/>
</dbReference>
<accession>A0A314US88</accession>
<dbReference type="PANTHER" id="PTHR11709">
    <property type="entry name" value="MULTI-COPPER OXIDASE"/>
    <property type="match status" value="1"/>
</dbReference>
<sequence>MSIATNNINWSHNIRLCTVGQRGTLWWLAHIFWLRATVYGAIVILPKKGPGFPFPQPYKEANIVLGEWWNNDVEEVVKQGNKLGPPNMHTPSMMGSQARASLSLCSETTFVLWQCHLEMQNETAFSSFLVFAISDTYALEVEQGKMYLLRIINAALNDELFFAIAGHNLTVVEIDVVYTKPFTSQAILIVPGQTTNVLVQAKHSARQIFHGS</sequence>
<evidence type="ECO:0000259" key="2">
    <source>
        <dbReference type="Pfam" id="PF00394"/>
    </source>
</evidence>
<keyword evidence="1" id="KW-0812">Transmembrane</keyword>
<dbReference type="SUPFAM" id="SSF49503">
    <property type="entry name" value="Cupredoxins"/>
    <property type="match status" value="2"/>
</dbReference>
<keyword evidence="4" id="KW-1185">Reference proteome</keyword>
<dbReference type="InterPro" id="IPR001117">
    <property type="entry name" value="Cu-oxidase_2nd"/>
</dbReference>
<evidence type="ECO:0000313" key="4">
    <source>
        <dbReference type="Proteomes" id="UP000250321"/>
    </source>
</evidence>
<reference evidence="3 4" key="1">
    <citation type="submission" date="2018-02" db="EMBL/GenBank/DDBJ databases">
        <title>Draft genome of wild Prunus yedoensis var. nudiflora.</title>
        <authorList>
            <person name="Baek S."/>
            <person name="Kim J.-H."/>
            <person name="Choi K."/>
            <person name="Kim G.-B."/>
            <person name="Cho A."/>
            <person name="Jang H."/>
            <person name="Shin C.-H."/>
            <person name="Yu H.-J."/>
            <person name="Mun J.-H."/>
        </authorList>
    </citation>
    <scope>NUCLEOTIDE SEQUENCE [LARGE SCALE GENOMIC DNA]</scope>
    <source>
        <strain evidence="4">cv. Jeju island</strain>
        <tissue evidence="3">Leaf</tissue>
    </source>
</reference>